<dbReference type="Proteomes" id="UP000663856">
    <property type="component" value="Unassembled WGS sequence"/>
</dbReference>
<dbReference type="SUPFAM" id="SSF63829">
    <property type="entry name" value="Calcium-dependent phosphotriesterase"/>
    <property type="match status" value="1"/>
</dbReference>
<sequence>MPNSMLLVLIQALVLCSCVSVVPSTISPCAKWNTTGSTVAGTGDAGNSSYQISSAKGIFIHKERNELYVADFSNNRVQRFSLNDPSKMGTTVASNIENPMKVYVDDDIIGPTVYVSLRFLNRVEKWTYGARQGVQVGNDCQLCCGVSVDKEKNVFMSESNRHRVLQWSPRTNITNIVAGNTDTNGSKSTLLDHPQGIYVSRDGSVVYVADMWNNRIQSWIQGSDEGVTVAGSSKGTEGHDPETLDFPNDMIVDDETDIVYVIDTSNNRVQRWKSFASEGDTIAGDMSAGNATYQLSKPTGLGFDMKGNLYVMDMGNNRVQMFELIDNRPCSLKLESNVSSKLGYILITIILWIISIELMRY</sequence>
<dbReference type="PANTHER" id="PTHR24104">
    <property type="entry name" value="E3 UBIQUITIN-PROTEIN LIGASE NHLRC1-RELATED"/>
    <property type="match status" value="1"/>
</dbReference>
<proteinExistence type="predicted"/>
<evidence type="ECO:0000256" key="2">
    <source>
        <dbReference type="SAM" id="SignalP"/>
    </source>
</evidence>
<feature type="signal peptide" evidence="2">
    <location>
        <begin position="1"/>
        <end position="24"/>
    </location>
</feature>
<dbReference type="PANTHER" id="PTHR24104:SF25">
    <property type="entry name" value="PROTEIN LIN-41"/>
    <property type="match status" value="1"/>
</dbReference>
<dbReference type="GO" id="GO:0008270">
    <property type="term" value="F:zinc ion binding"/>
    <property type="evidence" value="ECO:0007669"/>
    <property type="project" value="UniProtKB-KW"/>
</dbReference>
<keyword evidence="1" id="KW-0812">Transmembrane</keyword>
<dbReference type="AlphaFoldDB" id="A0A816NV71"/>
<accession>A0A816NV71</accession>
<dbReference type="EMBL" id="CAJNRF010003664">
    <property type="protein sequence ID" value="CAF2052773.1"/>
    <property type="molecule type" value="Genomic_DNA"/>
</dbReference>
<keyword evidence="1" id="KW-0472">Membrane</keyword>
<dbReference type="InterPro" id="IPR050952">
    <property type="entry name" value="TRIM-NHL_E3_ligases"/>
</dbReference>
<feature type="chain" id="PRO_5036230319" evidence="2">
    <location>
        <begin position="25"/>
        <end position="361"/>
    </location>
</feature>
<reference evidence="3" key="1">
    <citation type="submission" date="2021-02" db="EMBL/GenBank/DDBJ databases">
        <authorList>
            <person name="Nowell W R."/>
        </authorList>
    </citation>
    <scope>NUCLEOTIDE SEQUENCE</scope>
</reference>
<evidence type="ECO:0000313" key="5">
    <source>
        <dbReference type="Proteomes" id="UP000663887"/>
    </source>
</evidence>
<dbReference type="EMBL" id="CAJNRG010001877">
    <property type="protein sequence ID" value="CAF2040526.1"/>
    <property type="molecule type" value="Genomic_DNA"/>
</dbReference>
<feature type="transmembrane region" description="Helical" evidence="1">
    <location>
        <begin position="342"/>
        <end position="359"/>
    </location>
</feature>
<protein>
    <submittedName>
        <fullName evidence="3">Uncharacterized protein</fullName>
    </submittedName>
</protein>
<evidence type="ECO:0000313" key="4">
    <source>
        <dbReference type="EMBL" id="CAF2052773.1"/>
    </source>
</evidence>
<organism evidence="3 5">
    <name type="scientific">Rotaria magnacalcarata</name>
    <dbReference type="NCBI Taxonomy" id="392030"/>
    <lineage>
        <taxon>Eukaryota</taxon>
        <taxon>Metazoa</taxon>
        <taxon>Spiralia</taxon>
        <taxon>Gnathifera</taxon>
        <taxon>Rotifera</taxon>
        <taxon>Eurotatoria</taxon>
        <taxon>Bdelloidea</taxon>
        <taxon>Philodinida</taxon>
        <taxon>Philodinidae</taxon>
        <taxon>Rotaria</taxon>
    </lineage>
</organism>
<gene>
    <name evidence="4" type="ORF">WKI299_LOCUS10516</name>
    <name evidence="3" type="ORF">XDN619_LOCUS6593</name>
</gene>
<keyword evidence="2" id="KW-0732">Signal</keyword>
<dbReference type="SUPFAM" id="SSF63825">
    <property type="entry name" value="YWTD domain"/>
    <property type="match status" value="1"/>
</dbReference>
<dbReference type="InterPro" id="IPR011042">
    <property type="entry name" value="6-blade_b-propeller_TolB-like"/>
</dbReference>
<dbReference type="CDD" id="cd05819">
    <property type="entry name" value="NHL"/>
    <property type="match status" value="1"/>
</dbReference>
<evidence type="ECO:0000256" key="1">
    <source>
        <dbReference type="SAM" id="Phobius"/>
    </source>
</evidence>
<name>A0A816NV71_9BILA</name>
<comment type="caution">
    <text evidence="3">The sequence shown here is derived from an EMBL/GenBank/DDBJ whole genome shotgun (WGS) entry which is preliminary data.</text>
</comment>
<evidence type="ECO:0000313" key="3">
    <source>
        <dbReference type="EMBL" id="CAF2040526.1"/>
    </source>
</evidence>
<dbReference type="Proteomes" id="UP000663887">
    <property type="component" value="Unassembled WGS sequence"/>
</dbReference>
<keyword evidence="1" id="KW-1133">Transmembrane helix</keyword>
<dbReference type="Gene3D" id="2.120.10.30">
    <property type="entry name" value="TolB, C-terminal domain"/>
    <property type="match status" value="2"/>
</dbReference>